<reference evidence="1" key="1">
    <citation type="submission" date="2021-04" db="EMBL/GenBank/DDBJ databases">
        <title>Phylogenetic analysis of Acidobacteriaceae.</title>
        <authorList>
            <person name="Qiu L."/>
            <person name="Zhang Q."/>
        </authorList>
    </citation>
    <scope>NUCLEOTIDE SEQUENCE</scope>
    <source>
        <strain evidence="1">DSM 25168</strain>
    </source>
</reference>
<gene>
    <name evidence="1" type="ORF">MOP44_00360</name>
</gene>
<keyword evidence="2" id="KW-1185">Reference proteome</keyword>
<evidence type="ECO:0000313" key="1">
    <source>
        <dbReference type="EMBL" id="UWZ84402.1"/>
    </source>
</evidence>
<accession>A0A9J7BRK9</accession>
<evidence type="ECO:0000313" key="2">
    <source>
        <dbReference type="Proteomes" id="UP001059380"/>
    </source>
</evidence>
<dbReference type="KEGG" id="orp:MOP44_00360"/>
<dbReference type="AlphaFoldDB" id="A0A9J7BRK9"/>
<dbReference type="Proteomes" id="UP001059380">
    <property type="component" value="Chromosome"/>
</dbReference>
<sequence length="605" mass="65606">MSTPPIGSMYMYDCVTPPLTDGSYRIDVNTDVTYDGGSPALDANSGYFDIEGPRFTLPATDVGGVYPPRNGHGGFDEFIPQIAISRRTLPWERRLSVDLSKFGTPKSRSNPLTPQPNPFPEAGEFAPTPWLALLLLAEGEYTLHQNVQLKSIMPADCYANLDVPDGIVCDSIEVEANLLQSILPSLDELSLLTHVRQVNVDDKELNAASSTGFYAIVTSNRLPSPNAKYRACLVSLEERTDLVKADPPPVAVPYFLGVVGNVILDQPNLVHDNPPEADNEHPFLGHAPVAEFNAKQGFNKAFDTTVITRSAILETVADRNVSDAIDVVVGPEFHFYIETKQLVLLHSWTFECTGTGTFRDYVQRINVSTLGTVEETGHPPVIDTGHIPIKIVDRAGEPEDVWYRGPLVPVPLTRDPLTYHSADQCRRVTPETGAEDISYAAAFECGRLLAAADPRLAQELMRWRRESYRQSVRLDSLLQIQAAIPLDQQLEIHKPVASVVAYNAAKGVITGVDQVADTYGLNAAGRAPGMNPSELQQAWGLASIDEATAILGGEPGAIGTVVSAPAQTVRNATTLAQVVGDTASLDRLQSARDLALNAVQQKLGI</sequence>
<dbReference type="EMBL" id="CP093313">
    <property type="protein sequence ID" value="UWZ84402.1"/>
    <property type="molecule type" value="Genomic_DNA"/>
</dbReference>
<dbReference type="RefSeq" id="WP_260793905.1">
    <property type="nucleotide sequence ID" value="NZ_CP093313.1"/>
</dbReference>
<organism evidence="1 2">
    <name type="scientific">Occallatibacter riparius</name>
    <dbReference type="NCBI Taxonomy" id="1002689"/>
    <lineage>
        <taxon>Bacteria</taxon>
        <taxon>Pseudomonadati</taxon>
        <taxon>Acidobacteriota</taxon>
        <taxon>Terriglobia</taxon>
        <taxon>Terriglobales</taxon>
        <taxon>Acidobacteriaceae</taxon>
        <taxon>Occallatibacter</taxon>
    </lineage>
</organism>
<protein>
    <submittedName>
        <fullName evidence="1">Uncharacterized protein</fullName>
    </submittedName>
</protein>
<proteinExistence type="predicted"/>
<name>A0A9J7BRK9_9BACT</name>